<feature type="compositionally biased region" description="Acidic residues" evidence="3">
    <location>
        <begin position="673"/>
        <end position="684"/>
    </location>
</feature>
<evidence type="ECO:0000256" key="1">
    <source>
        <dbReference type="ARBA" id="ARBA00022729"/>
    </source>
</evidence>
<dbReference type="AlphaFoldDB" id="A0A199NVD7"/>
<evidence type="ECO:0000313" key="6">
    <source>
        <dbReference type="EMBL" id="OAX52887.1"/>
    </source>
</evidence>
<sequence>MRRGSALSAIATLSTLTLTGTVLVAPAQASEGVSLSPETTITTGGRPRDLDVDAARQQLSVPVQQDSILPGQDADAPVGHIARIDLANPQTQQRHQVTQPRPSDVVSSADGSRLYVLNASHGSITVLDARSGAVEREIEGVVTSSNGIVLDSDSGDLYVFDNFGLQRVIPGTGEVMERTEVSRHERPFVRDAVYDAQHRLVWLANANEGVVTAYSTVTHQWVRTVRVPVAEYRFEDTVLGANPRSLAIDPQLGNLYIGTSGSKVAVVQTSTGKHLGAPISVVGESTSLTVNPRTHEVVAGHGRANTVSVISPQTWTVASSLDLHAAGITGPAGFFTSDVTDVETGADGTEVYVSHERTGRVSILDRSGDIPEVTPLSVAPGQDEAPDPQEPGPGGEPWDGPAAADPLQRPADAVEVSHPSLSRAVNDYMRSWTPEPLGPVTREGQQYVFGEGRGWYDGRSGRASVAWDGGVRIRHYAIMAPGVITSFGNPRLDVEADGSARLSVELSWMLNDENSGGYHRVTMATFDHVELSREGQRVTVTGTPDFAGREYREGDRVFSGSFPGEFIDALHPDMRPRWYASGSGGDAKKTPLPLSVSFDAEQKAAEPTPEPTSEPTAEPMAEPTAEPTADPTAEPTAEPTSEPTVEPTAEPMAEPTAEPTSDPADPTVPAPGGDEDADAEDPEGAQEVGGAGTGQPGPDDSADRSDRAGAVGTGGGNSPENGGTGGPSDAGSGNDGSGGGLAATGARTGGYLAVGALLLALGAGALTLRHRRRA</sequence>
<keyword evidence="2" id="KW-0677">Repeat</keyword>
<dbReference type="SUPFAM" id="SSF50969">
    <property type="entry name" value="YVTN repeat-like/Quinoprotein amine dehydrogenase"/>
    <property type="match status" value="1"/>
</dbReference>
<reference evidence="6" key="1">
    <citation type="submission" date="2016-06" db="EMBL/GenBank/DDBJ databases">
        <title>Identification of putative biosynthetic pathways for the production of bioactive secondary metabolites by the marine actinomycete Kocuria kristinae RUTW2-3.</title>
        <authorList>
            <person name="Waterworth S.C."/>
            <person name="Walmsley T.A."/>
            <person name="Matongo T."/>
            <person name="Davies-Coleman M.T."/>
            <person name="Dorrington R.A."/>
        </authorList>
    </citation>
    <scope>NUCLEOTIDE SEQUENCE [LARGE SCALE GENOMIC DNA]</scope>
    <source>
        <strain evidence="6">RUTW2-3</strain>
    </source>
</reference>
<dbReference type="PANTHER" id="PTHR47197:SF3">
    <property type="entry name" value="DIHYDRO-HEME D1 DEHYDROGENASE"/>
    <property type="match status" value="1"/>
</dbReference>
<dbReference type="InterPro" id="IPR006970">
    <property type="entry name" value="PT"/>
</dbReference>
<dbReference type="Proteomes" id="UP000053171">
    <property type="component" value="Unassembled WGS sequence"/>
</dbReference>
<evidence type="ECO:0000313" key="7">
    <source>
        <dbReference type="Proteomes" id="UP000053171"/>
    </source>
</evidence>
<evidence type="ECO:0000256" key="2">
    <source>
        <dbReference type="ARBA" id="ARBA00022737"/>
    </source>
</evidence>
<feature type="chain" id="PRO_5008507955" description="Gram-positive cocci surface proteins LPxTG domain-containing protein" evidence="5">
    <location>
        <begin position="30"/>
        <end position="774"/>
    </location>
</feature>
<feature type="region of interest" description="Disordered" evidence="3">
    <location>
        <begin position="600"/>
        <end position="746"/>
    </location>
</feature>
<keyword evidence="4" id="KW-1133">Transmembrane helix</keyword>
<keyword evidence="1 5" id="KW-0732">Signal</keyword>
<feature type="transmembrane region" description="Helical" evidence="4">
    <location>
        <begin position="750"/>
        <end position="768"/>
    </location>
</feature>
<dbReference type="Pfam" id="PF04886">
    <property type="entry name" value="PT"/>
    <property type="match status" value="1"/>
</dbReference>
<organism evidence="6 7">
    <name type="scientific">Rothia kristinae</name>
    <dbReference type="NCBI Taxonomy" id="37923"/>
    <lineage>
        <taxon>Bacteria</taxon>
        <taxon>Bacillati</taxon>
        <taxon>Actinomycetota</taxon>
        <taxon>Actinomycetes</taxon>
        <taxon>Micrococcales</taxon>
        <taxon>Micrococcaceae</taxon>
        <taxon>Rothia</taxon>
    </lineage>
</organism>
<protein>
    <recommendedName>
        <fullName evidence="8">Gram-positive cocci surface proteins LPxTG domain-containing protein</fullName>
    </recommendedName>
</protein>
<feature type="signal peptide" evidence="5">
    <location>
        <begin position="1"/>
        <end position="29"/>
    </location>
</feature>
<accession>A0A199NVD7</accession>
<proteinExistence type="predicted"/>
<dbReference type="Gene3D" id="2.130.10.10">
    <property type="entry name" value="YVTN repeat-like/Quinoprotein amine dehydrogenase"/>
    <property type="match status" value="2"/>
</dbReference>
<dbReference type="InterPro" id="IPR011044">
    <property type="entry name" value="Quino_amine_DH_bsu"/>
</dbReference>
<feature type="compositionally biased region" description="Gly residues" evidence="3">
    <location>
        <begin position="711"/>
        <end position="742"/>
    </location>
</feature>
<dbReference type="InterPro" id="IPR051200">
    <property type="entry name" value="Host-pathogen_enzymatic-act"/>
</dbReference>
<evidence type="ECO:0000256" key="3">
    <source>
        <dbReference type="SAM" id="MobiDB-lite"/>
    </source>
</evidence>
<feature type="compositionally biased region" description="Low complexity" evidence="3">
    <location>
        <begin position="605"/>
        <end position="651"/>
    </location>
</feature>
<name>A0A199NVD7_9MICC</name>
<evidence type="ECO:0000256" key="4">
    <source>
        <dbReference type="SAM" id="Phobius"/>
    </source>
</evidence>
<dbReference type="PANTHER" id="PTHR47197">
    <property type="entry name" value="PROTEIN NIRF"/>
    <property type="match status" value="1"/>
</dbReference>
<keyword evidence="7" id="KW-1185">Reference proteome</keyword>
<evidence type="ECO:0000256" key="5">
    <source>
        <dbReference type="SAM" id="SignalP"/>
    </source>
</evidence>
<comment type="caution">
    <text evidence="6">The sequence shown here is derived from an EMBL/GenBank/DDBJ whole genome shotgun (WGS) entry which is preliminary data.</text>
</comment>
<gene>
    <name evidence="6" type="ORF">AN277_0200495</name>
</gene>
<keyword evidence="4" id="KW-0472">Membrane</keyword>
<dbReference type="InterPro" id="IPR015943">
    <property type="entry name" value="WD40/YVTN_repeat-like_dom_sf"/>
</dbReference>
<feature type="region of interest" description="Disordered" evidence="3">
    <location>
        <begin position="362"/>
        <end position="417"/>
    </location>
</feature>
<evidence type="ECO:0008006" key="8">
    <source>
        <dbReference type="Google" id="ProtNLM"/>
    </source>
</evidence>
<dbReference type="EMBL" id="LJBJ02000001">
    <property type="protein sequence ID" value="OAX52887.1"/>
    <property type="molecule type" value="Genomic_DNA"/>
</dbReference>
<keyword evidence="4" id="KW-0812">Transmembrane</keyword>